<proteinExistence type="predicted"/>
<gene>
    <name evidence="1" type="ORF">TPC1_30629</name>
</gene>
<reference evidence="1" key="1">
    <citation type="submission" date="2015-07" db="EMBL/GenBank/DDBJ databases">
        <title>Adaptation to a free-living lifestyle via gene acquisitions in the diplomonad Trepomonas sp. PC1.</title>
        <authorList>
            <person name="Xu F."/>
            <person name="Jerlstrom-Hultqvist J."/>
            <person name="Kolisko M."/>
            <person name="Simpson A.G.B."/>
            <person name="Roger A.J."/>
            <person name="Svard S.G."/>
            <person name="Andersson J.O."/>
        </authorList>
    </citation>
    <scope>NUCLEOTIDE SEQUENCE</scope>
    <source>
        <strain evidence="1">PC1</strain>
    </source>
</reference>
<sequence>AKQHKFSFNQLSFPGKNQNLYLNIEMTNTEAIQLCASYGKIRFIESSAQKTIITFYKAQDAQRALEGVSINKKFQASLSEQQQMIKVQIDNIPLNYHFQEFKKYLDEDEDFNFSLSEMIVGEAEILSNSRPAEEVGECCSFVIHFNSIENAEFFIDQIDKKIEFCKFGPKLQVAAQIISNPQSVQQKSTIVQQKATTKSPEIKVVSDCSKQINILTAKISYLTSKPSGKSIRSMIINALNQRKITTLIPEQVDEISCDLADEKPFKQILDKFAQVSYQLVYPPKTYSFLTIYSNNNNFQEIYDKVRKFDQISKIVIDTTCVQVFFFSEEKMKRAKETFYKQKDQYFGDVKLFAHYKNKFQHDVTQKPIEEPQEQGQTVMVQNFTKGYTIENLKKSFLKRGVKLEDLICCEPKQVESQESQSFIINLKSKNDVNLIQKKLSQTKIQCPEQDEPVSLIICSPVTILISNVLDTVAFKTLCKLIRDQTNIDLSSTEMVKTKTQSSNTQSFQFEVMQKKIAVTVRDHFERNKFKYDGVKENV</sequence>
<accession>A0A146K2F3</accession>
<feature type="non-terminal residue" evidence="1">
    <location>
        <position position="538"/>
    </location>
</feature>
<protein>
    <submittedName>
        <fullName evidence="1">Uncharacterized protein</fullName>
    </submittedName>
</protein>
<dbReference type="AlphaFoldDB" id="A0A146K2F3"/>
<evidence type="ECO:0000313" key="1">
    <source>
        <dbReference type="EMBL" id="JAP89876.1"/>
    </source>
</evidence>
<name>A0A146K2F3_9EUKA</name>
<organism evidence="1">
    <name type="scientific">Trepomonas sp. PC1</name>
    <dbReference type="NCBI Taxonomy" id="1076344"/>
    <lineage>
        <taxon>Eukaryota</taxon>
        <taxon>Metamonada</taxon>
        <taxon>Diplomonadida</taxon>
        <taxon>Hexamitidae</taxon>
        <taxon>Hexamitinae</taxon>
        <taxon>Trepomonas</taxon>
    </lineage>
</organism>
<feature type="non-terminal residue" evidence="1">
    <location>
        <position position="1"/>
    </location>
</feature>
<dbReference type="EMBL" id="GDID01006730">
    <property type="protein sequence ID" value="JAP89876.1"/>
    <property type="molecule type" value="Transcribed_RNA"/>
</dbReference>